<accession>A0ABV8SL96</accession>
<keyword evidence="1" id="KW-1133">Transmembrane helix</keyword>
<keyword evidence="3" id="KW-1185">Reference proteome</keyword>
<keyword evidence="1" id="KW-0472">Membrane</keyword>
<sequence length="71" mass="7898">MAFGRVVLHRDLGAGSVSAEWARRLWRWRHWALFLLALLAAAVATVSLVTDPPQKPPITTSYLPEPHIDAP</sequence>
<evidence type="ECO:0000256" key="1">
    <source>
        <dbReference type="SAM" id="Phobius"/>
    </source>
</evidence>
<name>A0ABV8SL96_9GAMM</name>
<feature type="transmembrane region" description="Helical" evidence="1">
    <location>
        <begin position="31"/>
        <end position="50"/>
    </location>
</feature>
<gene>
    <name evidence="2" type="ORF">ACFPN2_01105</name>
</gene>
<dbReference type="RefSeq" id="WP_380594128.1">
    <property type="nucleotide sequence ID" value="NZ_JBHSDU010000001.1"/>
</dbReference>
<evidence type="ECO:0000313" key="2">
    <source>
        <dbReference type="EMBL" id="MFC4307668.1"/>
    </source>
</evidence>
<keyword evidence="1" id="KW-0812">Transmembrane</keyword>
<reference evidence="3" key="1">
    <citation type="journal article" date="2019" name="Int. J. Syst. Evol. Microbiol.">
        <title>The Global Catalogue of Microorganisms (GCM) 10K type strain sequencing project: providing services to taxonomists for standard genome sequencing and annotation.</title>
        <authorList>
            <consortium name="The Broad Institute Genomics Platform"/>
            <consortium name="The Broad Institute Genome Sequencing Center for Infectious Disease"/>
            <person name="Wu L."/>
            <person name="Ma J."/>
        </authorList>
    </citation>
    <scope>NUCLEOTIDE SEQUENCE [LARGE SCALE GENOMIC DNA]</scope>
    <source>
        <strain evidence="3">CGMCC 1.10759</strain>
    </source>
</reference>
<comment type="caution">
    <text evidence="2">The sequence shown here is derived from an EMBL/GenBank/DDBJ whole genome shotgun (WGS) entry which is preliminary data.</text>
</comment>
<organism evidence="2 3">
    <name type="scientific">Steroidobacter flavus</name>
    <dbReference type="NCBI Taxonomy" id="1842136"/>
    <lineage>
        <taxon>Bacteria</taxon>
        <taxon>Pseudomonadati</taxon>
        <taxon>Pseudomonadota</taxon>
        <taxon>Gammaproteobacteria</taxon>
        <taxon>Steroidobacterales</taxon>
        <taxon>Steroidobacteraceae</taxon>
        <taxon>Steroidobacter</taxon>
    </lineage>
</organism>
<evidence type="ECO:0000313" key="3">
    <source>
        <dbReference type="Proteomes" id="UP001595904"/>
    </source>
</evidence>
<dbReference type="Proteomes" id="UP001595904">
    <property type="component" value="Unassembled WGS sequence"/>
</dbReference>
<proteinExistence type="predicted"/>
<protein>
    <submittedName>
        <fullName evidence="2">Uncharacterized protein</fullName>
    </submittedName>
</protein>
<dbReference type="EMBL" id="JBHSDU010000001">
    <property type="protein sequence ID" value="MFC4307668.1"/>
    <property type="molecule type" value="Genomic_DNA"/>
</dbReference>